<organism evidence="1 2">
    <name type="scientific">Candidatus Methylomirabilis lanthanidiphila</name>
    <dbReference type="NCBI Taxonomy" id="2211376"/>
    <lineage>
        <taxon>Bacteria</taxon>
        <taxon>Candidatus Methylomirabilota</taxon>
        <taxon>Candidatus Methylomirabilia</taxon>
        <taxon>Candidatus Methylomirabilales</taxon>
        <taxon>Candidatus Methylomirabilaceae</taxon>
        <taxon>Candidatus Methylomirabilis</taxon>
    </lineage>
</organism>
<gene>
    <name evidence="1" type="ORF">MELA_02160</name>
</gene>
<name>A0A564ZKC8_9BACT</name>
<keyword evidence="2" id="KW-1185">Reference proteome</keyword>
<dbReference type="NCBIfam" id="TIGR04255">
    <property type="entry name" value="sporadTIGR04255"/>
    <property type="match status" value="1"/>
</dbReference>
<dbReference type="InterPro" id="IPR026349">
    <property type="entry name" value="CHP04255"/>
</dbReference>
<reference evidence="1 2" key="1">
    <citation type="submission" date="2019-07" db="EMBL/GenBank/DDBJ databases">
        <authorList>
            <person name="Cremers G."/>
        </authorList>
    </citation>
    <scope>NUCLEOTIDE SEQUENCE [LARGE SCALE GENOMIC DNA]</scope>
</reference>
<sequence>MSRSPEPMPDFKAPPVIEVVLGVQFDPLPNFLTAHYGLFWSHVKDEYPILEDRAPLTEIFEGVQGVEAKGEIELVDLPPLRRVFLIHSNKNYLIQLQPTRFHHNWRKSKEGDEYPHFNTAKERFMKYWETFRTFAINNELGKIQPNQYEATYVNHIVEADGAFPAAIEDYSPLFSWSSAYSTGFLPKSSNATMSLRFRLPEERGALHVTFKHGKRSVDNKDVLILELTARGRSQPEGSDLEEWFEVAHEWIVRGFTDLTSNTAHKRWERIQ</sequence>
<proteinExistence type="predicted"/>
<dbReference type="EMBL" id="CABIKM010000033">
    <property type="protein sequence ID" value="VUZ85775.1"/>
    <property type="molecule type" value="Genomic_DNA"/>
</dbReference>
<dbReference type="Proteomes" id="UP000334340">
    <property type="component" value="Unassembled WGS sequence"/>
</dbReference>
<evidence type="ECO:0000313" key="2">
    <source>
        <dbReference type="Proteomes" id="UP000334340"/>
    </source>
</evidence>
<accession>A0A564ZKC8</accession>
<evidence type="ECO:0000313" key="1">
    <source>
        <dbReference type="EMBL" id="VUZ85775.1"/>
    </source>
</evidence>
<dbReference type="AlphaFoldDB" id="A0A564ZKC8"/>
<protein>
    <recommendedName>
        <fullName evidence="3">TIGR04255 family protein</fullName>
    </recommendedName>
</protein>
<evidence type="ECO:0008006" key="3">
    <source>
        <dbReference type="Google" id="ProtNLM"/>
    </source>
</evidence>